<feature type="domain" description="AraC effector-binding" evidence="1">
    <location>
        <begin position="3"/>
        <end position="153"/>
    </location>
</feature>
<keyword evidence="3" id="KW-1185">Reference proteome</keyword>
<organism evidence="2 3">
    <name type="scientific">Methylobacter tundripaludum (strain ATCC BAA-1195 / DSM 17260 / SV96)</name>
    <dbReference type="NCBI Taxonomy" id="697282"/>
    <lineage>
        <taxon>Bacteria</taxon>
        <taxon>Pseudomonadati</taxon>
        <taxon>Pseudomonadota</taxon>
        <taxon>Gammaproteobacteria</taxon>
        <taxon>Methylococcales</taxon>
        <taxon>Methylococcaceae</taxon>
        <taxon>Methylobacter</taxon>
    </lineage>
</organism>
<proteinExistence type="predicted"/>
<dbReference type="OrthoDB" id="282744at2"/>
<dbReference type="SMART" id="SM00871">
    <property type="entry name" value="AraC_E_bind"/>
    <property type="match status" value="1"/>
</dbReference>
<evidence type="ECO:0000313" key="3">
    <source>
        <dbReference type="Proteomes" id="UP000004664"/>
    </source>
</evidence>
<dbReference type="Proteomes" id="UP000004664">
    <property type="component" value="Unassembled WGS sequence"/>
</dbReference>
<dbReference type="InterPro" id="IPR010499">
    <property type="entry name" value="AraC_E-bd"/>
</dbReference>
<protein>
    <submittedName>
        <fullName evidence="2">Transcriptional activator ligand binding domain protein</fullName>
    </submittedName>
</protein>
<gene>
    <name evidence="2" type="ORF">Mettu_0557</name>
</gene>
<dbReference type="SUPFAM" id="SSF55136">
    <property type="entry name" value="Probable bacterial effector-binding domain"/>
    <property type="match status" value="1"/>
</dbReference>
<evidence type="ECO:0000259" key="1">
    <source>
        <dbReference type="SMART" id="SM00871"/>
    </source>
</evidence>
<sequence length="154" mass="17122">MIDTPQLIQTEEQLTAVIHLTVPRAEISNVMGPAIAEIMSTIAAQGVTINGPCFSYHQKRPTDIFDFEVGFPVNQPITPAGRIKMSKLPAVKVVRTIYQGSYEGLGAAWGEFCKWIETEGLNVQESLWECYLTDPGSNPDPDTWRTELNRPLSE</sequence>
<dbReference type="STRING" id="697282.Mettu_0557"/>
<dbReference type="InterPro" id="IPR029442">
    <property type="entry name" value="GyrI-like"/>
</dbReference>
<accession>G3IVN7</accession>
<dbReference type="AlphaFoldDB" id="G3IVN7"/>
<dbReference type="HOGENOM" id="CLU_113664_2_0_6"/>
<dbReference type="RefSeq" id="WP_006889749.1">
    <property type="nucleotide sequence ID" value="NZ_JH109152.1"/>
</dbReference>
<dbReference type="InterPro" id="IPR011256">
    <property type="entry name" value="Reg_factor_effector_dom_sf"/>
</dbReference>
<name>G3IVN7_METTV</name>
<evidence type="ECO:0000313" key="2">
    <source>
        <dbReference type="EMBL" id="EGW21774.1"/>
    </source>
</evidence>
<dbReference type="eggNOG" id="COG4978">
    <property type="taxonomic scope" value="Bacteria"/>
</dbReference>
<reference evidence="2 3" key="1">
    <citation type="submission" date="2011-06" db="EMBL/GenBank/DDBJ databases">
        <title>Genomic sequence of Methylobacter tundripaludum SV96.</title>
        <authorList>
            <consortium name="US DOE Joint Genome Institute"/>
            <person name="Lucas S."/>
            <person name="Han J."/>
            <person name="Lapidus A."/>
            <person name="Cheng J.-F."/>
            <person name="Goodwin L."/>
            <person name="Pitluck S."/>
            <person name="Held B."/>
            <person name="Detter J.C."/>
            <person name="Han C."/>
            <person name="Tapia R."/>
            <person name="Land M."/>
            <person name="Hauser L."/>
            <person name="Kyrpides N."/>
            <person name="Ivanova N."/>
            <person name="Ovchinnikova G."/>
            <person name="Pagani I."/>
            <person name="Klotz M.G."/>
            <person name="Dispirito A.A."/>
            <person name="Murrell J.C."/>
            <person name="Dunfield P."/>
            <person name="Kalyuzhnaya M.G."/>
            <person name="Svenning M."/>
            <person name="Trotsenko Y.A."/>
            <person name="Stein L.Y."/>
            <person name="Woyke T."/>
        </authorList>
    </citation>
    <scope>NUCLEOTIDE SEQUENCE [LARGE SCALE GENOMIC DNA]</scope>
    <source>
        <strain evidence="3">ATCC BAA-1195 / DSM 17260 / SV96</strain>
    </source>
</reference>
<dbReference type="EMBL" id="JH109152">
    <property type="protein sequence ID" value="EGW21774.1"/>
    <property type="molecule type" value="Genomic_DNA"/>
</dbReference>
<dbReference type="Gene3D" id="3.20.80.10">
    <property type="entry name" value="Regulatory factor, effector binding domain"/>
    <property type="match status" value="1"/>
</dbReference>
<dbReference type="Pfam" id="PF06445">
    <property type="entry name" value="GyrI-like"/>
    <property type="match status" value="1"/>
</dbReference>